<dbReference type="AlphaFoldDB" id="A0A7H9AZR3"/>
<evidence type="ECO:0000313" key="9">
    <source>
        <dbReference type="Proteomes" id="UP000509704"/>
    </source>
</evidence>
<keyword evidence="3 7" id="KW-0812">Transmembrane</keyword>
<feature type="transmembrane region" description="Helical" evidence="7">
    <location>
        <begin position="55"/>
        <end position="76"/>
    </location>
</feature>
<dbReference type="PANTHER" id="PTHR21659:SF112">
    <property type="entry name" value="PROTEIN SNA2-RELATED"/>
    <property type="match status" value="1"/>
</dbReference>
<dbReference type="KEGG" id="zmk:HG535_0C00650"/>
<evidence type="ECO:0000256" key="7">
    <source>
        <dbReference type="SAM" id="Phobius"/>
    </source>
</evidence>
<gene>
    <name evidence="8" type="ORF">HG535_0C00650</name>
</gene>
<evidence type="ECO:0000256" key="3">
    <source>
        <dbReference type="ARBA" id="ARBA00022692"/>
    </source>
</evidence>
<protein>
    <submittedName>
        <fullName evidence="8">Uncharacterized protein</fullName>
    </submittedName>
</protein>
<dbReference type="RefSeq" id="XP_037143444.1">
    <property type="nucleotide sequence ID" value="XM_037287549.1"/>
</dbReference>
<keyword evidence="5 7" id="KW-0472">Membrane</keyword>
<evidence type="ECO:0000256" key="6">
    <source>
        <dbReference type="SAM" id="MobiDB-lite"/>
    </source>
</evidence>
<dbReference type="EMBL" id="CP058606">
    <property type="protein sequence ID" value="QLG71716.1"/>
    <property type="molecule type" value="Genomic_DNA"/>
</dbReference>
<keyword evidence="4 7" id="KW-1133">Transmembrane helix</keyword>
<proteinExistence type="inferred from homology"/>
<dbReference type="Proteomes" id="UP000509704">
    <property type="component" value="Chromosome 3"/>
</dbReference>
<reference evidence="8 9" key="1">
    <citation type="submission" date="2020-07" db="EMBL/GenBank/DDBJ databases">
        <title>The yeast mating-type switching endonuclease HO is a domesticated member of an unorthodox homing genetic element family.</title>
        <authorList>
            <person name="Coughlan A.Y."/>
            <person name="Lombardi L."/>
            <person name="Braun-Galleani S."/>
            <person name="Martos A.R."/>
            <person name="Galeote V."/>
            <person name="Bigey F."/>
            <person name="Dequin S."/>
            <person name="Byrne K.P."/>
            <person name="Wolfe K.H."/>
        </authorList>
    </citation>
    <scope>NUCLEOTIDE SEQUENCE [LARGE SCALE GENOMIC DNA]</scope>
    <source>
        <strain evidence="8 9">NRRL Y-6702</strain>
    </source>
</reference>
<dbReference type="InterPro" id="IPR000612">
    <property type="entry name" value="PMP3"/>
</dbReference>
<name>A0A7H9AZR3_ZYGMR</name>
<evidence type="ECO:0000256" key="1">
    <source>
        <dbReference type="ARBA" id="ARBA00004370"/>
    </source>
</evidence>
<dbReference type="GO" id="GO:0016020">
    <property type="term" value="C:membrane"/>
    <property type="evidence" value="ECO:0007669"/>
    <property type="project" value="UniProtKB-SubCell"/>
</dbReference>
<keyword evidence="9" id="KW-1185">Reference proteome</keyword>
<organism evidence="8 9">
    <name type="scientific">Zygotorulaspora mrakii</name>
    <name type="common">Zygosaccharomyces mrakii</name>
    <dbReference type="NCBI Taxonomy" id="42260"/>
    <lineage>
        <taxon>Eukaryota</taxon>
        <taxon>Fungi</taxon>
        <taxon>Dikarya</taxon>
        <taxon>Ascomycota</taxon>
        <taxon>Saccharomycotina</taxon>
        <taxon>Saccharomycetes</taxon>
        <taxon>Saccharomycetales</taxon>
        <taxon>Saccharomycetaceae</taxon>
        <taxon>Zygotorulaspora</taxon>
    </lineage>
</organism>
<evidence type="ECO:0000313" key="8">
    <source>
        <dbReference type="EMBL" id="QLG71716.1"/>
    </source>
</evidence>
<dbReference type="GeneID" id="59235412"/>
<dbReference type="PANTHER" id="PTHR21659">
    <property type="entry name" value="HYDROPHOBIC PROTEIN RCI2 LOW TEMPERATURE AND SALT RESPONSIVE PROTEIN LTI6 -RELATED"/>
    <property type="match status" value="1"/>
</dbReference>
<sequence length="147" mass="16328">MKNNEVTHTQNSIGSKKMGKFSVNNNDILLLILSLFVPPICVWKRKGFFTRDFLLNLLLFLMFYVPAIIHADYVIYETSVERVSDYQSLSDGVQQVEEPGNGDFNVDLEASGGDLPQYEDIAGPSEGQQDQTAAVAAANAMDNKVQH</sequence>
<dbReference type="Pfam" id="PF01679">
    <property type="entry name" value="Pmp3"/>
    <property type="match status" value="1"/>
</dbReference>
<evidence type="ECO:0000256" key="4">
    <source>
        <dbReference type="ARBA" id="ARBA00022989"/>
    </source>
</evidence>
<feature type="region of interest" description="Disordered" evidence="6">
    <location>
        <begin position="117"/>
        <end position="147"/>
    </location>
</feature>
<feature type="transmembrane region" description="Helical" evidence="7">
    <location>
        <begin position="28"/>
        <end position="43"/>
    </location>
</feature>
<comment type="similarity">
    <text evidence="2">Belongs to the UPF0057 (PMP3) family.</text>
</comment>
<evidence type="ECO:0000256" key="5">
    <source>
        <dbReference type="ARBA" id="ARBA00023136"/>
    </source>
</evidence>
<dbReference type="OrthoDB" id="2802411at2759"/>
<accession>A0A7H9AZR3</accession>
<comment type="subcellular location">
    <subcellularLocation>
        <location evidence="1">Membrane</location>
    </subcellularLocation>
</comment>
<evidence type="ECO:0000256" key="2">
    <source>
        <dbReference type="ARBA" id="ARBA00009530"/>
    </source>
</evidence>